<gene>
    <name evidence="7" type="ORF">AYI68_g6447</name>
</gene>
<dbReference type="GO" id="GO:0010468">
    <property type="term" value="P:regulation of gene expression"/>
    <property type="evidence" value="ECO:0007669"/>
    <property type="project" value="UniProtKB-ARBA"/>
</dbReference>
<evidence type="ECO:0000256" key="3">
    <source>
        <dbReference type="ARBA" id="ARBA00023015"/>
    </source>
</evidence>
<dbReference type="OrthoDB" id="70376at2759"/>
<keyword evidence="2" id="KW-0678">Repressor</keyword>
<dbReference type="STRING" id="133383.A0A1R0GRF8"/>
<feature type="region of interest" description="Disordered" evidence="6">
    <location>
        <begin position="215"/>
        <end position="250"/>
    </location>
</feature>
<accession>A0A1R0GRF8</accession>
<keyword evidence="3" id="KW-0805">Transcription regulation</keyword>
<evidence type="ECO:0000256" key="1">
    <source>
        <dbReference type="ARBA" id="ARBA00004123"/>
    </source>
</evidence>
<feature type="region of interest" description="Disordered" evidence="6">
    <location>
        <begin position="266"/>
        <end position="285"/>
    </location>
</feature>
<keyword evidence="4" id="KW-0804">Transcription</keyword>
<sequence>MNPDNLEPKTQKSTLVLDEIKPLTNGKKTKSNLTSGKIHTSKPKTSSRAESKKNGYSSTEKNMQAQLRSQILQRLDQIEKVEFAERKREFYQKRSEIRDEINQVLEGTHPIYCKLVKELEEEKDRQIKYADEMCNSRIEIYKREHEISQTQTNIDFQNERTNLINQLVLNVEERKRKIKDERDCLEVTSDFILETTRGSSKRNLRNRGLDAILNNTFKNSSPSASLTNNSNTGTNKRKLLQNQPLPGINDEEATSDLIELRKVTGVTGPIPTTSSNKKNVKSAKR</sequence>
<evidence type="ECO:0008006" key="9">
    <source>
        <dbReference type="Google" id="ProtNLM"/>
    </source>
</evidence>
<dbReference type="InterPro" id="IPR013907">
    <property type="entry name" value="Sds3"/>
</dbReference>
<keyword evidence="5" id="KW-0539">Nucleus</keyword>
<evidence type="ECO:0000256" key="2">
    <source>
        <dbReference type="ARBA" id="ARBA00022491"/>
    </source>
</evidence>
<reference evidence="7 8" key="1">
    <citation type="journal article" date="2016" name="Mol. Biol. Evol.">
        <title>Genome-Wide Survey of Gut Fungi (Harpellales) Reveals the First Horizontally Transferred Ubiquitin Gene from a Mosquito Host.</title>
        <authorList>
            <person name="Wang Y."/>
            <person name="White M.M."/>
            <person name="Kvist S."/>
            <person name="Moncalvo J.M."/>
        </authorList>
    </citation>
    <scope>NUCLEOTIDE SEQUENCE [LARGE SCALE GENOMIC DNA]</scope>
    <source>
        <strain evidence="7 8">ALG-7-W6</strain>
    </source>
</reference>
<feature type="region of interest" description="Disordered" evidence="6">
    <location>
        <begin position="1"/>
        <end position="62"/>
    </location>
</feature>
<dbReference type="SMART" id="SM01401">
    <property type="entry name" value="Sds3"/>
    <property type="match status" value="1"/>
</dbReference>
<name>A0A1R0GRF8_9FUNG</name>
<evidence type="ECO:0000256" key="5">
    <source>
        <dbReference type="ARBA" id="ARBA00023242"/>
    </source>
</evidence>
<feature type="compositionally biased region" description="Polar residues" evidence="6">
    <location>
        <begin position="31"/>
        <end position="46"/>
    </location>
</feature>
<dbReference type="EMBL" id="LSSL01004407">
    <property type="protein sequence ID" value="OLY79482.1"/>
    <property type="molecule type" value="Genomic_DNA"/>
</dbReference>
<keyword evidence="8" id="KW-1185">Reference proteome</keyword>
<protein>
    <recommendedName>
        <fullName evidence="9">Sin3 histone deacetylase corepressor complex component SDS3</fullName>
    </recommendedName>
</protein>
<dbReference type="Pfam" id="PF08598">
    <property type="entry name" value="Sds3"/>
    <property type="match status" value="1"/>
</dbReference>
<dbReference type="GO" id="GO:0005654">
    <property type="term" value="C:nucleoplasm"/>
    <property type="evidence" value="ECO:0007669"/>
    <property type="project" value="UniProtKB-ARBA"/>
</dbReference>
<dbReference type="Proteomes" id="UP000187455">
    <property type="component" value="Unassembled WGS sequence"/>
</dbReference>
<evidence type="ECO:0000256" key="6">
    <source>
        <dbReference type="SAM" id="MobiDB-lite"/>
    </source>
</evidence>
<feature type="compositionally biased region" description="Basic and acidic residues" evidence="6">
    <location>
        <begin position="1"/>
        <end position="10"/>
    </location>
</feature>
<comment type="subcellular location">
    <subcellularLocation>
        <location evidence="1">Nucleus</location>
    </subcellularLocation>
</comment>
<dbReference type="AlphaFoldDB" id="A0A1R0GRF8"/>
<feature type="compositionally biased region" description="Polar residues" evidence="6">
    <location>
        <begin position="215"/>
        <end position="244"/>
    </location>
</feature>
<organism evidence="7 8">
    <name type="scientific">Smittium mucronatum</name>
    <dbReference type="NCBI Taxonomy" id="133383"/>
    <lineage>
        <taxon>Eukaryota</taxon>
        <taxon>Fungi</taxon>
        <taxon>Fungi incertae sedis</taxon>
        <taxon>Zoopagomycota</taxon>
        <taxon>Kickxellomycotina</taxon>
        <taxon>Harpellomycetes</taxon>
        <taxon>Harpellales</taxon>
        <taxon>Legeriomycetaceae</taxon>
        <taxon>Smittium</taxon>
    </lineage>
</organism>
<dbReference type="PANTHER" id="PTHR21964">
    <property type="entry name" value="BREAST CANCER METASTASIS-SUPPRESSOR 1"/>
    <property type="match status" value="1"/>
</dbReference>
<proteinExistence type="predicted"/>
<evidence type="ECO:0000313" key="7">
    <source>
        <dbReference type="EMBL" id="OLY79482.1"/>
    </source>
</evidence>
<evidence type="ECO:0000256" key="4">
    <source>
        <dbReference type="ARBA" id="ARBA00023163"/>
    </source>
</evidence>
<comment type="caution">
    <text evidence="7">The sequence shown here is derived from an EMBL/GenBank/DDBJ whole genome shotgun (WGS) entry which is preliminary data.</text>
</comment>
<evidence type="ECO:0000313" key="8">
    <source>
        <dbReference type="Proteomes" id="UP000187455"/>
    </source>
</evidence>